<name>A0ACB8ZQB8_CICIN</name>
<dbReference type="Proteomes" id="UP001055811">
    <property type="component" value="Linkage Group LG08"/>
</dbReference>
<protein>
    <submittedName>
        <fullName evidence="1">Uncharacterized protein</fullName>
    </submittedName>
</protein>
<evidence type="ECO:0000313" key="2">
    <source>
        <dbReference type="Proteomes" id="UP001055811"/>
    </source>
</evidence>
<dbReference type="EMBL" id="CM042016">
    <property type="protein sequence ID" value="KAI3700169.1"/>
    <property type="molecule type" value="Genomic_DNA"/>
</dbReference>
<comment type="caution">
    <text evidence="1">The sequence shown here is derived from an EMBL/GenBank/DDBJ whole genome shotgun (WGS) entry which is preliminary data.</text>
</comment>
<sequence>MVKSKHIIKMESSSNASFGYVRLTIGSHMDKIALYSEEKARNLCTTEMDLNMLRVLLNLDVKQGKEQIENLPNEGQSDDVNAYLKYYEEATDNDVHLQSSICEVLALVDNKTRDYQKLVKVIHSNFCTESRRSQNDNGCSKKLDFDIMVNDENEFGESNDMRLSSTHAVVTRDLTPSQCP</sequence>
<proteinExistence type="predicted"/>
<reference evidence="2" key="1">
    <citation type="journal article" date="2022" name="Mol. Ecol. Resour.">
        <title>The genomes of chicory, endive, great burdock and yacon provide insights into Asteraceae palaeo-polyploidization history and plant inulin production.</title>
        <authorList>
            <person name="Fan W."/>
            <person name="Wang S."/>
            <person name="Wang H."/>
            <person name="Wang A."/>
            <person name="Jiang F."/>
            <person name="Liu H."/>
            <person name="Zhao H."/>
            <person name="Xu D."/>
            <person name="Zhang Y."/>
        </authorList>
    </citation>
    <scope>NUCLEOTIDE SEQUENCE [LARGE SCALE GENOMIC DNA]</scope>
    <source>
        <strain evidence="2">cv. Punajuju</strain>
    </source>
</reference>
<evidence type="ECO:0000313" key="1">
    <source>
        <dbReference type="EMBL" id="KAI3700169.1"/>
    </source>
</evidence>
<reference evidence="1 2" key="2">
    <citation type="journal article" date="2022" name="Mol. Ecol. Resour.">
        <title>The genomes of chicory, endive, great burdock and yacon provide insights into Asteraceae paleo-polyploidization history and plant inulin production.</title>
        <authorList>
            <person name="Fan W."/>
            <person name="Wang S."/>
            <person name="Wang H."/>
            <person name="Wang A."/>
            <person name="Jiang F."/>
            <person name="Liu H."/>
            <person name="Zhao H."/>
            <person name="Xu D."/>
            <person name="Zhang Y."/>
        </authorList>
    </citation>
    <scope>NUCLEOTIDE SEQUENCE [LARGE SCALE GENOMIC DNA]</scope>
    <source>
        <strain evidence="2">cv. Punajuju</strain>
        <tissue evidence="1">Leaves</tissue>
    </source>
</reference>
<keyword evidence="2" id="KW-1185">Reference proteome</keyword>
<organism evidence="1 2">
    <name type="scientific">Cichorium intybus</name>
    <name type="common">Chicory</name>
    <dbReference type="NCBI Taxonomy" id="13427"/>
    <lineage>
        <taxon>Eukaryota</taxon>
        <taxon>Viridiplantae</taxon>
        <taxon>Streptophyta</taxon>
        <taxon>Embryophyta</taxon>
        <taxon>Tracheophyta</taxon>
        <taxon>Spermatophyta</taxon>
        <taxon>Magnoliopsida</taxon>
        <taxon>eudicotyledons</taxon>
        <taxon>Gunneridae</taxon>
        <taxon>Pentapetalae</taxon>
        <taxon>asterids</taxon>
        <taxon>campanulids</taxon>
        <taxon>Asterales</taxon>
        <taxon>Asteraceae</taxon>
        <taxon>Cichorioideae</taxon>
        <taxon>Cichorieae</taxon>
        <taxon>Cichoriinae</taxon>
        <taxon>Cichorium</taxon>
    </lineage>
</organism>
<gene>
    <name evidence="1" type="ORF">L2E82_44790</name>
</gene>
<accession>A0ACB8ZQB8</accession>